<keyword evidence="8" id="KW-0592">Phosphate transport</keyword>
<dbReference type="InterPro" id="IPR036097">
    <property type="entry name" value="HisK_dim/P_sf"/>
</dbReference>
<evidence type="ECO:0000256" key="15">
    <source>
        <dbReference type="ARBA" id="ARBA00023012"/>
    </source>
</evidence>
<reference evidence="20 21" key="1">
    <citation type="submission" date="2020-04" db="EMBL/GenBank/DDBJ databases">
        <authorList>
            <person name="De Canck E."/>
        </authorList>
    </citation>
    <scope>NUCLEOTIDE SEQUENCE [LARGE SCALE GENOMIC DNA]</scope>
    <source>
        <strain evidence="20 21">LMG 28138</strain>
    </source>
</reference>
<evidence type="ECO:0000256" key="7">
    <source>
        <dbReference type="ARBA" id="ARBA00022553"/>
    </source>
</evidence>
<evidence type="ECO:0000256" key="4">
    <source>
        <dbReference type="ARBA" id="ARBA00019665"/>
    </source>
</evidence>
<name>A0A6S7BFT2_9BURK</name>
<dbReference type="InterPro" id="IPR014310">
    <property type="entry name" value="Sig_transdc_His_kinase_PhoR"/>
</dbReference>
<dbReference type="InterPro" id="IPR035965">
    <property type="entry name" value="PAS-like_dom_sf"/>
</dbReference>
<evidence type="ECO:0000256" key="11">
    <source>
        <dbReference type="ARBA" id="ARBA00022741"/>
    </source>
</evidence>
<keyword evidence="21" id="KW-1185">Reference proteome</keyword>
<dbReference type="GO" id="GO:0004721">
    <property type="term" value="F:phosphoprotein phosphatase activity"/>
    <property type="evidence" value="ECO:0007669"/>
    <property type="project" value="InterPro"/>
</dbReference>
<evidence type="ECO:0000256" key="5">
    <source>
        <dbReference type="ARBA" id="ARBA00022448"/>
    </source>
</evidence>
<evidence type="ECO:0000313" key="21">
    <source>
        <dbReference type="Proteomes" id="UP000494115"/>
    </source>
</evidence>
<proteinExistence type="predicted"/>
<evidence type="ECO:0000256" key="6">
    <source>
        <dbReference type="ARBA" id="ARBA00022475"/>
    </source>
</evidence>
<sequence>MNVIWARAVASLLLIVVVAVGLGVTLGPLTALGFAAVALVAQVLFNTFHTQRLWQLLEAPVYGEVPSAPGIWGEIYYRLHKLAKRWHSQVRQVEQQHSRFIQAIQASPYGVVMLDDHNQIEWSNGIAENHFGLDAKRDLRQHITHLVRQPDFVRYLSQQRYDEDLHMHGMGENRQNVIAVQAFPYGDNRKLILTQDITELERTDSMRRDFVANVSHELKTPLTVLSGFLETMRELPLSEADRNRYLDIMAQQGARMQIIVNELLVLAKLEGDAKPPVEQMLDIKTVLRQLHDDAQGLSAGKHTIEMHVDPALTVIGAESELMSALGNLVSNAIRYTPEGGKICIRWRDAGEAAVFSVTDTGIGIPPEHIPRLTERFYRVDRSRSRDTGGTGLGLAIVKHVLQRHDTVLQVKSEEGRGSEFSVKFPAARTVRNQAIATSVNTGPVLSAKVASPAVAKADKAN</sequence>
<evidence type="ECO:0000256" key="8">
    <source>
        <dbReference type="ARBA" id="ARBA00022592"/>
    </source>
</evidence>
<dbReference type="SUPFAM" id="SSF55785">
    <property type="entry name" value="PYP-like sensor domain (PAS domain)"/>
    <property type="match status" value="1"/>
</dbReference>
<dbReference type="PROSITE" id="PS50109">
    <property type="entry name" value="HIS_KIN"/>
    <property type="match status" value="1"/>
</dbReference>
<keyword evidence="11" id="KW-0547">Nucleotide-binding</keyword>
<evidence type="ECO:0000256" key="1">
    <source>
        <dbReference type="ARBA" id="ARBA00000085"/>
    </source>
</evidence>
<keyword evidence="7" id="KW-0597">Phosphoprotein</keyword>
<evidence type="ECO:0000256" key="18">
    <source>
        <dbReference type="SAM" id="Phobius"/>
    </source>
</evidence>
<evidence type="ECO:0000259" key="19">
    <source>
        <dbReference type="PROSITE" id="PS50109"/>
    </source>
</evidence>
<comment type="function">
    <text evidence="17">Member of the two-component regulatory system PhoR/PhoB involved in the phosphate regulon genes expression. PhoR may function as a membrane-associated protein kinase that phosphorylates PhoB in response to environmental signals.</text>
</comment>
<dbReference type="Pfam" id="PF02518">
    <property type="entry name" value="HATPase_c"/>
    <property type="match status" value="1"/>
</dbReference>
<dbReference type="PANTHER" id="PTHR45453:SF1">
    <property type="entry name" value="PHOSPHATE REGULON SENSOR PROTEIN PHOR"/>
    <property type="match status" value="1"/>
</dbReference>
<dbReference type="GO" id="GO:0005524">
    <property type="term" value="F:ATP binding"/>
    <property type="evidence" value="ECO:0007669"/>
    <property type="project" value="UniProtKB-KW"/>
</dbReference>
<feature type="domain" description="Histidine kinase" evidence="19">
    <location>
        <begin position="213"/>
        <end position="428"/>
    </location>
</feature>
<dbReference type="AlphaFoldDB" id="A0A6S7BFT2"/>
<evidence type="ECO:0000313" key="20">
    <source>
        <dbReference type="EMBL" id="CAB3787241.1"/>
    </source>
</evidence>
<keyword evidence="16 18" id="KW-0472">Membrane</keyword>
<dbReference type="Gene3D" id="3.30.450.20">
    <property type="entry name" value="PAS domain"/>
    <property type="match status" value="1"/>
</dbReference>
<dbReference type="InterPro" id="IPR050351">
    <property type="entry name" value="BphY/WalK/GraS-like"/>
</dbReference>
<accession>A0A6S7BFT2</accession>
<evidence type="ECO:0000256" key="13">
    <source>
        <dbReference type="ARBA" id="ARBA00022840"/>
    </source>
</evidence>
<dbReference type="InterPro" id="IPR036890">
    <property type="entry name" value="HATPase_C_sf"/>
</dbReference>
<keyword evidence="10 18" id="KW-0812">Transmembrane</keyword>
<evidence type="ECO:0000256" key="10">
    <source>
        <dbReference type="ARBA" id="ARBA00022692"/>
    </source>
</evidence>
<dbReference type="SUPFAM" id="SSF47384">
    <property type="entry name" value="Homodimeric domain of signal transducing histidine kinase"/>
    <property type="match status" value="1"/>
</dbReference>
<gene>
    <name evidence="20" type="primary">phoR</name>
    <name evidence="20" type="ORF">LMG28138_02399</name>
</gene>
<evidence type="ECO:0000256" key="16">
    <source>
        <dbReference type="ARBA" id="ARBA00023136"/>
    </source>
</evidence>
<dbReference type="GO" id="GO:0016036">
    <property type="term" value="P:cellular response to phosphate starvation"/>
    <property type="evidence" value="ECO:0007669"/>
    <property type="project" value="TreeGrafter"/>
</dbReference>
<dbReference type="RefSeq" id="WP_175104962.1">
    <property type="nucleotide sequence ID" value="NZ_CADIKM010000008.1"/>
</dbReference>
<evidence type="ECO:0000256" key="9">
    <source>
        <dbReference type="ARBA" id="ARBA00022679"/>
    </source>
</evidence>
<dbReference type="SMART" id="SM00387">
    <property type="entry name" value="HATPase_c"/>
    <property type="match status" value="1"/>
</dbReference>
<dbReference type="PANTHER" id="PTHR45453">
    <property type="entry name" value="PHOSPHATE REGULON SENSOR PROTEIN PHOR"/>
    <property type="match status" value="1"/>
</dbReference>
<dbReference type="GO" id="GO:0005886">
    <property type="term" value="C:plasma membrane"/>
    <property type="evidence" value="ECO:0007669"/>
    <property type="project" value="UniProtKB-SubCell"/>
</dbReference>
<dbReference type="Pfam" id="PF11808">
    <property type="entry name" value="PhoR"/>
    <property type="match status" value="1"/>
</dbReference>
<protein>
    <recommendedName>
        <fullName evidence="4">Phosphate regulon sensor protein PhoR</fullName>
        <ecNumber evidence="3">2.7.13.3</ecNumber>
    </recommendedName>
</protein>
<dbReference type="EMBL" id="CADIKM010000008">
    <property type="protein sequence ID" value="CAB3787241.1"/>
    <property type="molecule type" value="Genomic_DNA"/>
</dbReference>
<dbReference type="SMART" id="SM00388">
    <property type="entry name" value="HisKA"/>
    <property type="match status" value="1"/>
</dbReference>
<dbReference type="SUPFAM" id="SSF55874">
    <property type="entry name" value="ATPase domain of HSP90 chaperone/DNA topoisomerase II/histidine kinase"/>
    <property type="match status" value="1"/>
</dbReference>
<evidence type="ECO:0000256" key="12">
    <source>
        <dbReference type="ARBA" id="ARBA00022777"/>
    </source>
</evidence>
<keyword evidence="15" id="KW-0902">Two-component regulatory system</keyword>
<evidence type="ECO:0000256" key="14">
    <source>
        <dbReference type="ARBA" id="ARBA00022989"/>
    </source>
</evidence>
<keyword evidence="5" id="KW-0813">Transport</keyword>
<dbReference type="Proteomes" id="UP000494115">
    <property type="component" value="Unassembled WGS sequence"/>
</dbReference>
<dbReference type="InterPro" id="IPR005467">
    <property type="entry name" value="His_kinase_dom"/>
</dbReference>
<dbReference type="FunFam" id="3.30.565.10:FF:000032">
    <property type="entry name" value="Phosphate regulon sensor histidine kinase PhoR"/>
    <property type="match status" value="1"/>
</dbReference>
<keyword evidence="12" id="KW-0418">Kinase</keyword>
<keyword evidence="14 18" id="KW-1133">Transmembrane helix</keyword>
<evidence type="ECO:0000256" key="3">
    <source>
        <dbReference type="ARBA" id="ARBA00012438"/>
    </source>
</evidence>
<dbReference type="NCBIfam" id="TIGR02966">
    <property type="entry name" value="phoR_proteo"/>
    <property type="match status" value="1"/>
</dbReference>
<comment type="subcellular location">
    <subcellularLocation>
        <location evidence="2">Cell membrane</location>
    </subcellularLocation>
</comment>
<dbReference type="FunFam" id="1.10.287.130:FF:000001">
    <property type="entry name" value="Two-component sensor histidine kinase"/>
    <property type="match status" value="1"/>
</dbReference>
<dbReference type="InterPro" id="IPR021766">
    <property type="entry name" value="PhoR_N"/>
</dbReference>
<feature type="transmembrane region" description="Helical" evidence="18">
    <location>
        <begin position="12"/>
        <end position="45"/>
    </location>
</feature>
<keyword evidence="13" id="KW-0067">ATP-binding</keyword>
<keyword evidence="9 20" id="KW-0808">Transferase</keyword>
<dbReference type="EC" id="2.7.13.3" evidence="3"/>
<dbReference type="InterPro" id="IPR003594">
    <property type="entry name" value="HATPase_dom"/>
</dbReference>
<dbReference type="PRINTS" id="PR00344">
    <property type="entry name" value="BCTRLSENSOR"/>
</dbReference>
<dbReference type="GO" id="GO:0000155">
    <property type="term" value="F:phosphorelay sensor kinase activity"/>
    <property type="evidence" value="ECO:0007669"/>
    <property type="project" value="InterPro"/>
</dbReference>
<organism evidence="20 21">
    <name type="scientific">Pararobbsia alpina</name>
    <dbReference type="NCBI Taxonomy" id="621374"/>
    <lineage>
        <taxon>Bacteria</taxon>
        <taxon>Pseudomonadati</taxon>
        <taxon>Pseudomonadota</taxon>
        <taxon>Betaproteobacteria</taxon>
        <taxon>Burkholderiales</taxon>
        <taxon>Burkholderiaceae</taxon>
        <taxon>Pararobbsia</taxon>
    </lineage>
</organism>
<dbReference type="InterPro" id="IPR004358">
    <property type="entry name" value="Sig_transdc_His_kin-like_C"/>
</dbReference>
<dbReference type="Pfam" id="PF00512">
    <property type="entry name" value="HisKA"/>
    <property type="match status" value="1"/>
</dbReference>
<keyword evidence="6" id="KW-1003">Cell membrane</keyword>
<evidence type="ECO:0000256" key="17">
    <source>
        <dbReference type="ARBA" id="ARBA00025207"/>
    </source>
</evidence>
<comment type="catalytic activity">
    <reaction evidence="1">
        <text>ATP + protein L-histidine = ADP + protein N-phospho-L-histidine.</text>
        <dbReference type="EC" id="2.7.13.3"/>
    </reaction>
</comment>
<dbReference type="Gene3D" id="1.10.287.130">
    <property type="match status" value="1"/>
</dbReference>
<dbReference type="Gene3D" id="3.30.565.10">
    <property type="entry name" value="Histidine kinase-like ATPase, C-terminal domain"/>
    <property type="match status" value="1"/>
</dbReference>
<evidence type="ECO:0000256" key="2">
    <source>
        <dbReference type="ARBA" id="ARBA00004236"/>
    </source>
</evidence>
<dbReference type="InterPro" id="IPR003661">
    <property type="entry name" value="HisK_dim/P_dom"/>
</dbReference>
<dbReference type="CDD" id="cd00082">
    <property type="entry name" value="HisKA"/>
    <property type="match status" value="1"/>
</dbReference>
<dbReference type="GO" id="GO:0006817">
    <property type="term" value="P:phosphate ion transport"/>
    <property type="evidence" value="ECO:0007669"/>
    <property type="project" value="UniProtKB-KW"/>
</dbReference>